<organism evidence="1">
    <name type="scientific">marine sediment metagenome</name>
    <dbReference type="NCBI Taxonomy" id="412755"/>
    <lineage>
        <taxon>unclassified sequences</taxon>
        <taxon>metagenomes</taxon>
        <taxon>ecological metagenomes</taxon>
    </lineage>
</organism>
<evidence type="ECO:0000313" key="1">
    <source>
        <dbReference type="EMBL" id="KKM21440.1"/>
    </source>
</evidence>
<proteinExistence type="predicted"/>
<protein>
    <recommendedName>
        <fullName evidence="2">HTH crp-type domain-containing protein</fullName>
    </recommendedName>
</protein>
<reference evidence="1" key="1">
    <citation type="journal article" date="2015" name="Nature">
        <title>Complex archaea that bridge the gap between prokaryotes and eukaryotes.</title>
        <authorList>
            <person name="Spang A."/>
            <person name="Saw J.H."/>
            <person name="Jorgensen S.L."/>
            <person name="Zaremba-Niedzwiedzka K."/>
            <person name="Martijn J."/>
            <person name="Lind A.E."/>
            <person name="van Eijk R."/>
            <person name="Schleper C."/>
            <person name="Guy L."/>
            <person name="Ettema T.J."/>
        </authorList>
    </citation>
    <scope>NUCLEOTIDE SEQUENCE</scope>
</reference>
<evidence type="ECO:0008006" key="2">
    <source>
        <dbReference type="Google" id="ProtNLM"/>
    </source>
</evidence>
<comment type="caution">
    <text evidence="1">The sequence shown here is derived from an EMBL/GenBank/DDBJ whole genome shotgun (WGS) entry which is preliminary data.</text>
</comment>
<gene>
    <name evidence="1" type="ORF">LCGC14_1635400</name>
</gene>
<name>A0A0F9L0T9_9ZZZZ</name>
<dbReference type="AlphaFoldDB" id="A0A0F9L0T9"/>
<dbReference type="EMBL" id="LAZR01013549">
    <property type="protein sequence ID" value="KKM21440.1"/>
    <property type="molecule type" value="Genomic_DNA"/>
</dbReference>
<sequence length="46" mass="5329">MAVQSPKAMAHILTQEGFMRWTEGKALRLRDFKELAALSLRKDKVR</sequence>
<accession>A0A0F9L0T9</accession>